<comment type="subcellular location">
    <subcellularLocation>
        <location evidence="1">Cell membrane</location>
        <topology evidence="1">Multi-pass membrane protein</topology>
    </subcellularLocation>
</comment>
<evidence type="ECO:0000256" key="5">
    <source>
        <dbReference type="ARBA" id="ARBA00023136"/>
    </source>
</evidence>
<feature type="transmembrane region" description="Helical" evidence="6">
    <location>
        <begin position="312"/>
        <end position="334"/>
    </location>
</feature>
<dbReference type="Pfam" id="PF02687">
    <property type="entry name" value="FtsX"/>
    <property type="match status" value="2"/>
</dbReference>
<feature type="transmembrane region" description="Helical" evidence="6">
    <location>
        <begin position="394"/>
        <end position="417"/>
    </location>
</feature>
<feature type="domain" description="ABC3 transporter permease C-terminal" evidence="7">
    <location>
        <begin position="266"/>
        <end position="377"/>
    </location>
</feature>
<dbReference type="EMBL" id="CP028942">
    <property type="protein sequence ID" value="QKM64590.1"/>
    <property type="molecule type" value="Genomic_DNA"/>
</dbReference>
<dbReference type="PANTHER" id="PTHR30287:SF1">
    <property type="entry name" value="INNER MEMBRANE PROTEIN"/>
    <property type="match status" value="1"/>
</dbReference>
<keyword evidence="3 6" id="KW-0812">Transmembrane</keyword>
<evidence type="ECO:0000256" key="4">
    <source>
        <dbReference type="ARBA" id="ARBA00022989"/>
    </source>
</evidence>
<evidence type="ECO:0000256" key="2">
    <source>
        <dbReference type="ARBA" id="ARBA00022475"/>
    </source>
</evidence>
<evidence type="ECO:0008006" key="11">
    <source>
        <dbReference type="Google" id="ProtNLM"/>
    </source>
</evidence>
<feature type="transmembrane region" description="Helical" evidence="6">
    <location>
        <begin position="21"/>
        <end position="42"/>
    </location>
</feature>
<dbReference type="Proteomes" id="UP000503312">
    <property type="component" value="Chromosome"/>
</dbReference>
<keyword evidence="10" id="KW-1185">Reference proteome</keyword>
<dbReference type="PANTHER" id="PTHR30287">
    <property type="entry name" value="MEMBRANE COMPONENT OF PREDICTED ABC SUPERFAMILY METABOLITE UPTAKE TRANSPORTER"/>
    <property type="match status" value="1"/>
</dbReference>
<feature type="transmembrane region" description="Helical" evidence="6">
    <location>
        <begin position="760"/>
        <end position="787"/>
    </location>
</feature>
<name>A0A6M9PPP4_9BURK</name>
<evidence type="ECO:0000313" key="9">
    <source>
        <dbReference type="EMBL" id="QKM64590.1"/>
    </source>
</evidence>
<organism evidence="9 10">
    <name type="scientific">Polynucleobacter tropicus</name>
    <dbReference type="NCBI Taxonomy" id="1743174"/>
    <lineage>
        <taxon>Bacteria</taxon>
        <taxon>Pseudomonadati</taxon>
        <taxon>Pseudomonadota</taxon>
        <taxon>Betaproteobacteria</taxon>
        <taxon>Burkholderiales</taxon>
        <taxon>Burkholderiaceae</taxon>
        <taxon>Polynucleobacter</taxon>
    </lineage>
</organism>
<keyword evidence="5 6" id="KW-0472">Membrane</keyword>
<reference evidence="9 10" key="1">
    <citation type="submission" date="2018-04" db="EMBL/GenBank/DDBJ databases">
        <title>Polynucleobacter sp. UH21B genome.</title>
        <authorList>
            <person name="Hahn M.W."/>
        </authorList>
    </citation>
    <scope>NUCLEOTIDE SEQUENCE [LARGE SCALE GENOMIC DNA]</scope>
    <source>
        <strain evidence="9 10">MWH-UH21B</strain>
    </source>
</reference>
<gene>
    <name evidence="9" type="ORF">DCO17_04680</name>
</gene>
<dbReference type="InterPro" id="IPR025857">
    <property type="entry name" value="MacB_PCD"/>
</dbReference>
<dbReference type="GO" id="GO:0005886">
    <property type="term" value="C:plasma membrane"/>
    <property type="evidence" value="ECO:0007669"/>
    <property type="project" value="UniProtKB-SubCell"/>
</dbReference>
<dbReference type="AlphaFoldDB" id="A0A6M9PPP4"/>
<evidence type="ECO:0000313" key="10">
    <source>
        <dbReference type="Proteomes" id="UP000503312"/>
    </source>
</evidence>
<feature type="transmembrane region" description="Helical" evidence="6">
    <location>
        <begin position="708"/>
        <end position="730"/>
    </location>
</feature>
<protein>
    <recommendedName>
        <fullName evidence="11">ABC3 transporter permease protein domain-containing protein</fullName>
    </recommendedName>
</protein>
<feature type="transmembrane region" description="Helical" evidence="6">
    <location>
        <begin position="263"/>
        <end position="281"/>
    </location>
</feature>
<evidence type="ECO:0000259" key="7">
    <source>
        <dbReference type="Pfam" id="PF02687"/>
    </source>
</evidence>
<evidence type="ECO:0000259" key="8">
    <source>
        <dbReference type="Pfam" id="PF12704"/>
    </source>
</evidence>
<dbReference type="KEGG" id="ptrp:DCO17_04680"/>
<feature type="domain" description="MacB-like periplasmic core" evidence="8">
    <location>
        <begin position="26"/>
        <end position="201"/>
    </location>
</feature>
<evidence type="ECO:0000256" key="6">
    <source>
        <dbReference type="SAM" id="Phobius"/>
    </source>
</evidence>
<accession>A0A6M9PPP4</accession>
<keyword evidence="4 6" id="KW-1133">Transmembrane helix</keyword>
<evidence type="ECO:0000256" key="1">
    <source>
        <dbReference type="ARBA" id="ARBA00004651"/>
    </source>
</evidence>
<dbReference type="Pfam" id="PF12704">
    <property type="entry name" value="MacB_PCD"/>
    <property type="match status" value="1"/>
</dbReference>
<dbReference type="InterPro" id="IPR003838">
    <property type="entry name" value="ABC3_permease_C"/>
</dbReference>
<sequence length="832" mass="91462">MITRIQNLLSGLRQDLRSKELRWLLAALVISVSALTSVSFLADRMHRAFEFDARQLLASDLLIVSDQPMPQSLIEYAQQLGLDAAQTTVFPSMASSPTQSKLASIKAVSATYPLRGSLAINPLGTESSKELPQKHGPSAGTVWVEPAILRNLQIKLGDELRLGDRQFQITGVLVKELDRGAGFMNFAPRVMMSLDDLPSTGLVGMGSRVTYRLLLAGSDNAIATYREWAEQSIQNQNLRGIRIETLENAQPMMRKTLERAEQFLSLVALLTAMISAVAIALSARRYAVGQADVCATLKCFGATRRTILRKQWATMLSLCALSVILGSIIGFLAQEALTRVLGNLLVASLPGPCLFPVLWSTAFTWVLLFAFAGPPLLSLSSVSPMRLIRKEFEFAGVSTLWLFVLALASCATLIALVARDWKLALWVGLSFIGALLIFSLCARVSLWLVSKISMRQFATRFAYTAMERRSGFAVMQITALGIAIMAILLIFLLRQDLLNSWRDNIPQKAPNRFMINVQEDQKVNLAKLIESSGAPKPDFYPMVRGRLVQVNGVDISPSSYTDENAKRLVDREFNLSYSDQLPAGNRILSGQWIAGDQPQISIESGIAKTLKLKLGDQLTYEVAGETVVAPITSIRKLDWSSMRVNFFVIMPPALLRSMPQSWITSYYQAPNLDSLDFQINQAYPNVTMVDVSASLQQIQEVLNKLSTALGLLFIFTLMAAILVLMTSMAATQDERYRNASLLKAIGASQKMIKQIAITELFIIGAVAGLLAGISAGMAAWCLGRYVMDIEFNAFAQAIALGLVLGVVATMLAGYRFQRRIQGATAVQCLREY</sequence>
<dbReference type="InterPro" id="IPR038766">
    <property type="entry name" value="Membrane_comp_ABC_pdt"/>
</dbReference>
<feature type="transmembrane region" description="Helical" evidence="6">
    <location>
        <begin position="423"/>
        <end position="449"/>
    </location>
</feature>
<proteinExistence type="predicted"/>
<dbReference type="RefSeq" id="WP_173955634.1">
    <property type="nucleotide sequence ID" value="NZ_CP028942.1"/>
</dbReference>
<feature type="transmembrane region" description="Helical" evidence="6">
    <location>
        <begin position="793"/>
        <end position="814"/>
    </location>
</feature>
<feature type="transmembrane region" description="Helical" evidence="6">
    <location>
        <begin position="354"/>
        <end position="373"/>
    </location>
</feature>
<feature type="transmembrane region" description="Helical" evidence="6">
    <location>
        <begin position="470"/>
        <end position="493"/>
    </location>
</feature>
<feature type="domain" description="ABC3 transporter permease C-terminal" evidence="7">
    <location>
        <begin position="711"/>
        <end position="813"/>
    </location>
</feature>
<evidence type="ECO:0000256" key="3">
    <source>
        <dbReference type="ARBA" id="ARBA00022692"/>
    </source>
</evidence>
<keyword evidence="2" id="KW-1003">Cell membrane</keyword>